<protein>
    <submittedName>
        <fullName evidence="2">Uncharacterized protein</fullName>
    </submittedName>
</protein>
<evidence type="ECO:0000313" key="2">
    <source>
        <dbReference type="EMBL" id="MBL4936990.1"/>
    </source>
</evidence>
<evidence type="ECO:0000256" key="1">
    <source>
        <dbReference type="SAM" id="Phobius"/>
    </source>
</evidence>
<gene>
    <name evidence="2" type="ORF">JK636_14645</name>
</gene>
<keyword evidence="1" id="KW-0472">Membrane</keyword>
<feature type="transmembrane region" description="Helical" evidence="1">
    <location>
        <begin position="7"/>
        <end position="28"/>
    </location>
</feature>
<dbReference type="Proteomes" id="UP000632377">
    <property type="component" value="Unassembled WGS sequence"/>
</dbReference>
<keyword evidence="1" id="KW-0812">Transmembrane</keyword>
<feature type="transmembrane region" description="Helical" evidence="1">
    <location>
        <begin position="40"/>
        <end position="62"/>
    </location>
</feature>
<proteinExistence type="predicted"/>
<sequence>MKNKKTFITKILYGLFIIGTIISIFIVYKHIDSSFAFKFIIGYAVFNFLMVLYLVITTISNLKMIKKKELRKRFITFITVFIIFGALNYGFDYIFRPEKIDLFREFSISFGLSVGISFIRLTSLKENEGEN</sequence>
<keyword evidence="3" id="KW-1185">Reference proteome</keyword>
<reference evidence="2 3" key="1">
    <citation type="submission" date="2021-01" db="EMBL/GenBank/DDBJ databases">
        <title>Genome public.</title>
        <authorList>
            <person name="Liu C."/>
            <person name="Sun Q."/>
        </authorList>
    </citation>
    <scope>NUCLEOTIDE SEQUENCE [LARGE SCALE GENOMIC DNA]</scope>
    <source>
        <strain evidence="2 3">YIM B02515</strain>
    </source>
</reference>
<dbReference type="RefSeq" id="WP_202749747.1">
    <property type="nucleotide sequence ID" value="NZ_JAESWC010000009.1"/>
</dbReference>
<comment type="caution">
    <text evidence="2">The sequence shown here is derived from an EMBL/GenBank/DDBJ whole genome shotgun (WGS) entry which is preliminary data.</text>
</comment>
<accession>A0ABS1TCB4</accession>
<feature type="transmembrane region" description="Helical" evidence="1">
    <location>
        <begin position="103"/>
        <end position="121"/>
    </location>
</feature>
<keyword evidence="1" id="KW-1133">Transmembrane helix</keyword>
<dbReference type="EMBL" id="JAESWC010000009">
    <property type="protein sequence ID" value="MBL4936990.1"/>
    <property type="molecule type" value="Genomic_DNA"/>
</dbReference>
<evidence type="ECO:0000313" key="3">
    <source>
        <dbReference type="Proteomes" id="UP000632377"/>
    </source>
</evidence>
<feature type="transmembrane region" description="Helical" evidence="1">
    <location>
        <begin position="74"/>
        <end position="91"/>
    </location>
</feature>
<organism evidence="2 3">
    <name type="scientific">Clostridium rhizosphaerae</name>
    <dbReference type="NCBI Taxonomy" id="2803861"/>
    <lineage>
        <taxon>Bacteria</taxon>
        <taxon>Bacillati</taxon>
        <taxon>Bacillota</taxon>
        <taxon>Clostridia</taxon>
        <taxon>Eubacteriales</taxon>
        <taxon>Clostridiaceae</taxon>
        <taxon>Clostridium</taxon>
    </lineage>
</organism>
<name>A0ABS1TCB4_9CLOT</name>